<feature type="domain" description="DUF6472" evidence="1">
    <location>
        <begin position="7"/>
        <end position="62"/>
    </location>
</feature>
<evidence type="ECO:0000313" key="3">
    <source>
        <dbReference type="Proteomes" id="UP000298653"/>
    </source>
</evidence>
<dbReference type="RefSeq" id="WP_137328597.1">
    <property type="nucleotide sequence ID" value="NZ_CP040058.1"/>
</dbReference>
<dbReference type="OrthoDB" id="1823132at2"/>
<dbReference type="KEGG" id="arf:AR1Y2_1729"/>
<organism evidence="2 3">
    <name type="scientific">Anaerostipes rhamnosivorans</name>
    <dbReference type="NCBI Taxonomy" id="1229621"/>
    <lineage>
        <taxon>Bacteria</taxon>
        <taxon>Bacillati</taxon>
        <taxon>Bacillota</taxon>
        <taxon>Clostridia</taxon>
        <taxon>Lachnospirales</taxon>
        <taxon>Lachnospiraceae</taxon>
        <taxon>Anaerostipes</taxon>
    </lineage>
</organism>
<dbReference type="Proteomes" id="UP000298653">
    <property type="component" value="Chromosome"/>
</dbReference>
<reference evidence="2 3" key="1">
    <citation type="submission" date="2019-05" db="EMBL/GenBank/DDBJ databases">
        <title>Complete genome sequencing of Anaerostipes rhamnosivorans.</title>
        <authorList>
            <person name="Bui T.P.N."/>
            <person name="de Vos W.M."/>
        </authorList>
    </citation>
    <scope>NUCLEOTIDE SEQUENCE [LARGE SCALE GENOMIC DNA]</scope>
    <source>
        <strain evidence="2 3">1y2</strain>
    </source>
</reference>
<dbReference type="AlphaFoldDB" id="A0A4P8IGU1"/>
<gene>
    <name evidence="2" type="ORF">AR1Y2_1729</name>
</gene>
<dbReference type="Pfam" id="PF20076">
    <property type="entry name" value="DUF6472"/>
    <property type="match status" value="1"/>
</dbReference>
<sequence length="62" mass="7482">MTGKRSSNCESCVNYVYDDLYGSYVCDVNLDEDELIRFMTYSNFNCPYFQYNDEYKIVRKQM</sequence>
<keyword evidence="3" id="KW-1185">Reference proteome</keyword>
<evidence type="ECO:0000259" key="1">
    <source>
        <dbReference type="Pfam" id="PF20076"/>
    </source>
</evidence>
<protein>
    <recommendedName>
        <fullName evidence="1">DUF6472 domain-containing protein</fullName>
    </recommendedName>
</protein>
<dbReference type="EMBL" id="CP040058">
    <property type="protein sequence ID" value="QCP35183.1"/>
    <property type="molecule type" value="Genomic_DNA"/>
</dbReference>
<dbReference type="InterPro" id="IPR045525">
    <property type="entry name" value="DUF6472"/>
</dbReference>
<accession>A0A4P8IGU1</accession>
<evidence type="ECO:0000313" key="2">
    <source>
        <dbReference type="EMBL" id="QCP35183.1"/>
    </source>
</evidence>
<name>A0A4P8IGU1_9FIRM</name>
<proteinExistence type="predicted"/>